<dbReference type="PANTHER" id="PTHR48097">
    <property type="entry name" value="L-THREONINE ALDOLASE-RELATED"/>
    <property type="match status" value="1"/>
</dbReference>
<dbReference type="PIRSF" id="PIRSF017617">
    <property type="entry name" value="Thr_aldolase"/>
    <property type="match status" value="1"/>
</dbReference>
<gene>
    <name evidence="7" type="ORF">IX84_16985</name>
</gene>
<keyword evidence="4" id="KW-0456">Lyase</keyword>
<feature type="modified residue" description="N6-(pyridoxal phosphate)lysine" evidence="5">
    <location>
        <position position="199"/>
    </location>
</feature>
<dbReference type="InterPro" id="IPR001597">
    <property type="entry name" value="ArAA_b-elim_lyase/Thr_aldolase"/>
</dbReference>
<organism evidence="7 8">
    <name type="scientific">Phaeodactylibacter xiamenensis</name>
    <dbReference type="NCBI Taxonomy" id="1524460"/>
    <lineage>
        <taxon>Bacteria</taxon>
        <taxon>Pseudomonadati</taxon>
        <taxon>Bacteroidota</taxon>
        <taxon>Saprospiria</taxon>
        <taxon>Saprospirales</taxon>
        <taxon>Haliscomenobacteraceae</taxon>
        <taxon>Phaeodactylibacter</taxon>
    </lineage>
</organism>
<comment type="cofactor">
    <cofactor evidence="1">
        <name>pyridoxal 5'-phosphate</name>
        <dbReference type="ChEBI" id="CHEBI:597326"/>
    </cofactor>
</comment>
<dbReference type="InterPro" id="IPR015421">
    <property type="entry name" value="PyrdxlP-dep_Trfase_major"/>
</dbReference>
<proteinExistence type="inferred from homology"/>
<dbReference type="InterPro" id="IPR015422">
    <property type="entry name" value="PyrdxlP-dep_Trfase_small"/>
</dbReference>
<keyword evidence="8" id="KW-1185">Reference proteome</keyword>
<name>A0A098S4T3_9BACT</name>
<dbReference type="Pfam" id="PF01212">
    <property type="entry name" value="Beta_elim_lyase"/>
    <property type="match status" value="1"/>
</dbReference>
<evidence type="ECO:0000256" key="3">
    <source>
        <dbReference type="ARBA" id="ARBA00022898"/>
    </source>
</evidence>
<dbReference type="FunFam" id="3.40.640.10:FF:000030">
    <property type="entry name" value="Low-specificity L-threonine aldolase"/>
    <property type="match status" value="1"/>
</dbReference>
<accession>A0A098S4T3</accession>
<reference evidence="7 8" key="1">
    <citation type="journal article" date="2014" name="Int. J. Syst. Evol. Microbiol.">
        <title>Phaeodactylibacter xiamenensis gen. nov., sp. nov., a member of the family Saprospiraceae isolated from the marine alga Phaeodactylum tricornutum.</title>
        <authorList>
            <person name="Chen Z.Jr."/>
            <person name="Lei X."/>
            <person name="Lai Q."/>
            <person name="Li Y."/>
            <person name="Zhang B."/>
            <person name="Zhang J."/>
            <person name="Zhang H."/>
            <person name="Yang L."/>
            <person name="Zheng W."/>
            <person name="Tian Y."/>
            <person name="Yu Z."/>
            <person name="Xu H.Jr."/>
            <person name="Zheng T."/>
        </authorList>
    </citation>
    <scope>NUCLEOTIDE SEQUENCE [LARGE SCALE GENOMIC DNA]</scope>
    <source>
        <strain evidence="7 8">KD52</strain>
    </source>
</reference>
<dbReference type="PANTHER" id="PTHR48097:SF9">
    <property type="entry name" value="L-THREONINE ALDOLASE"/>
    <property type="match status" value="1"/>
</dbReference>
<dbReference type="Gene3D" id="3.90.1150.10">
    <property type="entry name" value="Aspartate Aminotransferase, domain 1"/>
    <property type="match status" value="1"/>
</dbReference>
<dbReference type="GO" id="GO:0008732">
    <property type="term" value="F:L-allo-threonine aldolase activity"/>
    <property type="evidence" value="ECO:0007669"/>
    <property type="project" value="TreeGrafter"/>
</dbReference>
<dbReference type="GO" id="GO:0006545">
    <property type="term" value="P:glycine biosynthetic process"/>
    <property type="evidence" value="ECO:0007669"/>
    <property type="project" value="TreeGrafter"/>
</dbReference>
<sequence>MINLISDTVTKPTPGMLEAMMQAEVGDDVFREDPTVNALEEKVAQMFGKEAALYCPSGTMTNQIAIKVHTQPLDEVICDEYSHIYQYETAGYAYNSGVGINLIKGTNGKITAEQVAAAIKPRYDWLPISRLVVLENTCNKGGGSYYTLEEIRPIQELCREKGLALHLDGARLFNALVETGERPQEVGAHFDSVSLCLSKGLGAPVGSVLIGRKDFIQQARRLRKVMGGGMRQAGYLAAACIYALDHQVERLREDNERARRIGEVLQGLNYVESVRPVQSNILIFDLVEGLTADKFLEELKVRGVNASAFGPQTVRFVTHLDFTEQMMDQVLAVLKQI</sequence>
<dbReference type="STRING" id="1524460.IX84_16985"/>
<dbReference type="GO" id="GO:0006567">
    <property type="term" value="P:L-threonine catabolic process"/>
    <property type="evidence" value="ECO:0007669"/>
    <property type="project" value="TreeGrafter"/>
</dbReference>
<dbReference type="CDD" id="cd06502">
    <property type="entry name" value="TA_like"/>
    <property type="match status" value="1"/>
</dbReference>
<dbReference type="SUPFAM" id="SSF53383">
    <property type="entry name" value="PLP-dependent transferases"/>
    <property type="match status" value="1"/>
</dbReference>
<dbReference type="OrthoDB" id="9774495at2"/>
<evidence type="ECO:0000259" key="6">
    <source>
        <dbReference type="Pfam" id="PF01212"/>
    </source>
</evidence>
<protein>
    <submittedName>
        <fullName evidence="7">Threonine aldolase</fullName>
    </submittedName>
</protein>
<dbReference type="GO" id="GO:0005829">
    <property type="term" value="C:cytosol"/>
    <property type="evidence" value="ECO:0007669"/>
    <property type="project" value="TreeGrafter"/>
</dbReference>
<dbReference type="NCBIfam" id="NF041359">
    <property type="entry name" value="GntG_guanitoxin"/>
    <property type="match status" value="1"/>
</dbReference>
<feature type="domain" description="Aromatic amino acid beta-eliminating lyase/threonine aldolase" evidence="6">
    <location>
        <begin position="3"/>
        <end position="283"/>
    </location>
</feature>
<evidence type="ECO:0000313" key="7">
    <source>
        <dbReference type="EMBL" id="KGE87319.1"/>
    </source>
</evidence>
<evidence type="ECO:0000313" key="8">
    <source>
        <dbReference type="Proteomes" id="UP000029736"/>
    </source>
</evidence>
<evidence type="ECO:0000256" key="1">
    <source>
        <dbReference type="ARBA" id="ARBA00001933"/>
    </source>
</evidence>
<evidence type="ECO:0000256" key="4">
    <source>
        <dbReference type="ARBA" id="ARBA00023239"/>
    </source>
</evidence>
<keyword evidence="3" id="KW-0663">Pyridoxal phosphate</keyword>
<comment type="caution">
    <text evidence="7">The sequence shown here is derived from an EMBL/GenBank/DDBJ whole genome shotgun (WGS) entry which is preliminary data.</text>
</comment>
<dbReference type="Gene3D" id="3.40.640.10">
    <property type="entry name" value="Type I PLP-dependent aspartate aminotransferase-like (Major domain)"/>
    <property type="match status" value="1"/>
</dbReference>
<evidence type="ECO:0000256" key="2">
    <source>
        <dbReference type="ARBA" id="ARBA00006966"/>
    </source>
</evidence>
<comment type="similarity">
    <text evidence="2">Belongs to the threonine aldolase family.</text>
</comment>
<dbReference type="EMBL" id="JPOS01000038">
    <property type="protein sequence ID" value="KGE87319.1"/>
    <property type="molecule type" value="Genomic_DNA"/>
</dbReference>
<dbReference type="Proteomes" id="UP000029736">
    <property type="component" value="Unassembled WGS sequence"/>
</dbReference>
<dbReference type="InterPro" id="IPR015424">
    <property type="entry name" value="PyrdxlP-dep_Trfase"/>
</dbReference>
<evidence type="ECO:0000256" key="5">
    <source>
        <dbReference type="PIRSR" id="PIRSR017617-1"/>
    </source>
</evidence>
<dbReference type="AlphaFoldDB" id="A0A098S4T3"/>
<dbReference type="RefSeq" id="WP_044223007.1">
    <property type="nucleotide sequence ID" value="NZ_JBKAGJ010000009.1"/>
</dbReference>
<dbReference type="InterPro" id="IPR023603">
    <property type="entry name" value="Low_specificity_L-TA-like"/>
</dbReference>